<organism evidence="1 2">
    <name type="scientific">Scutellospora calospora</name>
    <dbReference type="NCBI Taxonomy" id="85575"/>
    <lineage>
        <taxon>Eukaryota</taxon>
        <taxon>Fungi</taxon>
        <taxon>Fungi incertae sedis</taxon>
        <taxon>Mucoromycota</taxon>
        <taxon>Glomeromycotina</taxon>
        <taxon>Glomeromycetes</taxon>
        <taxon>Diversisporales</taxon>
        <taxon>Gigasporaceae</taxon>
        <taxon>Scutellospora</taxon>
    </lineage>
</organism>
<keyword evidence="2" id="KW-1185">Reference proteome</keyword>
<evidence type="ECO:0000313" key="1">
    <source>
        <dbReference type="EMBL" id="CAG8589522.1"/>
    </source>
</evidence>
<gene>
    <name evidence="1" type="ORF">SCALOS_LOCUS6526</name>
</gene>
<evidence type="ECO:0000313" key="2">
    <source>
        <dbReference type="Proteomes" id="UP000789860"/>
    </source>
</evidence>
<sequence>YWNQFDILTYLLCYFLYPKYRKIIKAMVKDNNLFEDNDNKDFSNNSCENIDDNDDETNLNNLIIRETINLDFFDFQENETTVDISNQIYSRNKNIEDEDFDINFEKIYEEEFER</sequence>
<protein>
    <submittedName>
        <fullName evidence="1">9129_t:CDS:1</fullName>
    </submittedName>
</protein>
<proteinExistence type="predicted"/>
<accession>A0ACA9MIZ5</accession>
<reference evidence="1" key="1">
    <citation type="submission" date="2021-06" db="EMBL/GenBank/DDBJ databases">
        <authorList>
            <person name="Kallberg Y."/>
            <person name="Tangrot J."/>
            <person name="Rosling A."/>
        </authorList>
    </citation>
    <scope>NUCLEOTIDE SEQUENCE</scope>
    <source>
        <strain evidence="1">AU212A</strain>
    </source>
</reference>
<feature type="non-terminal residue" evidence="1">
    <location>
        <position position="1"/>
    </location>
</feature>
<comment type="caution">
    <text evidence="1">The sequence shown here is derived from an EMBL/GenBank/DDBJ whole genome shotgun (WGS) entry which is preliminary data.</text>
</comment>
<dbReference type="Proteomes" id="UP000789860">
    <property type="component" value="Unassembled WGS sequence"/>
</dbReference>
<name>A0ACA9MIZ5_9GLOM</name>
<dbReference type="EMBL" id="CAJVPM010012617">
    <property type="protein sequence ID" value="CAG8589522.1"/>
    <property type="molecule type" value="Genomic_DNA"/>
</dbReference>